<dbReference type="EMBL" id="GBRH01241881">
    <property type="protein sequence ID" value="JAD56014.1"/>
    <property type="molecule type" value="Transcribed_RNA"/>
</dbReference>
<accession>A0A0A9AW91</accession>
<dbReference type="AlphaFoldDB" id="A0A0A9AW91"/>
<name>A0A0A9AW91_ARUDO</name>
<evidence type="ECO:0000313" key="1">
    <source>
        <dbReference type="EMBL" id="JAD56014.1"/>
    </source>
</evidence>
<proteinExistence type="predicted"/>
<reference evidence="1" key="1">
    <citation type="submission" date="2014-09" db="EMBL/GenBank/DDBJ databases">
        <authorList>
            <person name="Magalhaes I.L.F."/>
            <person name="Oliveira U."/>
            <person name="Santos F.R."/>
            <person name="Vidigal T.H.D.A."/>
            <person name="Brescovit A.D."/>
            <person name="Santos A.J."/>
        </authorList>
    </citation>
    <scope>NUCLEOTIDE SEQUENCE</scope>
    <source>
        <tissue evidence="1">Shoot tissue taken approximately 20 cm above the soil surface</tissue>
    </source>
</reference>
<protein>
    <submittedName>
        <fullName evidence="1">Uncharacterized protein</fullName>
    </submittedName>
</protein>
<reference evidence="1" key="2">
    <citation type="journal article" date="2015" name="Data Brief">
        <title>Shoot transcriptome of the giant reed, Arundo donax.</title>
        <authorList>
            <person name="Barrero R.A."/>
            <person name="Guerrero F.D."/>
            <person name="Moolhuijzen P."/>
            <person name="Goolsby J.A."/>
            <person name="Tidwell J."/>
            <person name="Bellgard S.E."/>
            <person name="Bellgard M.I."/>
        </authorList>
    </citation>
    <scope>NUCLEOTIDE SEQUENCE</scope>
    <source>
        <tissue evidence="1">Shoot tissue taken approximately 20 cm above the soil surface</tissue>
    </source>
</reference>
<organism evidence="1">
    <name type="scientific">Arundo donax</name>
    <name type="common">Giant reed</name>
    <name type="synonym">Donax arundinaceus</name>
    <dbReference type="NCBI Taxonomy" id="35708"/>
    <lineage>
        <taxon>Eukaryota</taxon>
        <taxon>Viridiplantae</taxon>
        <taxon>Streptophyta</taxon>
        <taxon>Embryophyta</taxon>
        <taxon>Tracheophyta</taxon>
        <taxon>Spermatophyta</taxon>
        <taxon>Magnoliopsida</taxon>
        <taxon>Liliopsida</taxon>
        <taxon>Poales</taxon>
        <taxon>Poaceae</taxon>
        <taxon>PACMAD clade</taxon>
        <taxon>Arundinoideae</taxon>
        <taxon>Arundineae</taxon>
        <taxon>Arundo</taxon>
    </lineage>
</organism>
<sequence>MAVFRASTQYEGGREA</sequence>